<dbReference type="OrthoDB" id="424794at2759"/>
<dbReference type="AlphaFoldDB" id="A0A1G4J7T1"/>
<feature type="domain" description="Pseudouridine synthase RsuA/RluA-like" evidence="1">
    <location>
        <begin position="134"/>
        <end position="302"/>
    </location>
</feature>
<dbReference type="GO" id="GO:0003723">
    <property type="term" value="F:RNA binding"/>
    <property type="evidence" value="ECO:0007669"/>
    <property type="project" value="InterPro"/>
</dbReference>
<dbReference type="GO" id="GO:0000455">
    <property type="term" value="P:enzyme-directed rRNA pseudouridine synthesis"/>
    <property type="evidence" value="ECO:0007669"/>
    <property type="project" value="TreeGrafter"/>
</dbReference>
<dbReference type="STRING" id="1266660.A0A1G4J7T1"/>
<dbReference type="Gene3D" id="3.30.2350.10">
    <property type="entry name" value="Pseudouridine synthase"/>
    <property type="match status" value="1"/>
</dbReference>
<keyword evidence="3" id="KW-1185">Reference proteome</keyword>
<sequence>MNEFVETIESSDMGIEVYFANGLRKIKPYYHSRTSFAKGRWLNRKLLEVLSSEFRSQSSEEYAKAIIRQEFQIIRENIALSAEETLQTTIQNKDLIKTTSHKHEPPVKQWNSEEISKKGSTIAGIEIIHECDEMLVLNKPSGVPIHPTGQYYQNTLVEILNTHGRSVLPSHRLDKVTSGVLILAKNSIMANKIQRNIREHRMQKVYLVRVDGQFPKVDTLGDSDATKITMFSKLFSNPSKFTTEKSAMFTVEMKKQFPAAFSVAREATTIFYPVKYFPDTNETLVACQPLTGRTHQIRIHLARLGHPISNDSFYNYKITKFPRRLSFILGVNDWNDGKHATADLEIHFDEFVRESEKVQLNSCSSSNKTCPECGGKLYSDPELRDLELYLHAWKYSDVEGEMSFETSLPAWAFNNDPYHENRSFTSRPNFSLPP</sequence>
<organism evidence="2 3">
    <name type="scientific">Lachancea dasiensis</name>
    <dbReference type="NCBI Taxonomy" id="1072105"/>
    <lineage>
        <taxon>Eukaryota</taxon>
        <taxon>Fungi</taxon>
        <taxon>Dikarya</taxon>
        <taxon>Ascomycota</taxon>
        <taxon>Saccharomycotina</taxon>
        <taxon>Saccharomycetes</taxon>
        <taxon>Saccharomycetales</taxon>
        <taxon>Saccharomycetaceae</taxon>
        <taxon>Lachancea</taxon>
    </lineage>
</organism>
<dbReference type="GO" id="GO:0031119">
    <property type="term" value="P:tRNA pseudouridine synthesis"/>
    <property type="evidence" value="ECO:0007669"/>
    <property type="project" value="EnsemblFungi"/>
</dbReference>
<gene>
    <name evidence="2" type="ORF">LADA_0D11056G</name>
</gene>
<dbReference type="InterPro" id="IPR020103">
    <property type="entry name" value="PsdUridine_synth_cat_dom_sf"/>
</dbReference>
<dbReference type="CDD" id="cd02557">
    <property type="entry name" value="PseudoU_synth_ScRIB2"/>
    <property type="match status" value="1"/>
</dbReference>
<reference evidence="2 3" key="1">
    <citation type="submission" date="2016-03" db="EMBL/GenBank/DDBJ databases">
        <authorList>
            <person name="Devillers H."/>
        </authorList>
    </citation>
    <scope>NUCLEOTIDE SEQUENCE [LARGE SCALE GENOMIC DNA]</scope>
    <source>
        <strain evidence="2">CBS 10888</strain>
    </source>
</reference>
<dbReference type="InterPro" id="IPR050188">
    <property type="entry name" value="RluA_PseudoU_synthase"/>
</dbReference>
<dbReference type="GO" id="GO:0009982">
    <property type="term" value="F:pseudouridine synthase activity"/>
    <property type="evidence" value="ECO:0007669"/>
    <property type="project" value="EnsemblFungi"/>
</dbReference>
<accession>A0A1G4J7T1</accession>
<evidence type="ECO:0000313" key="2">
    <source>
        <dbReference type="EMBL" id="SCU85949.1"/>
    </source>
</evidence>
<dbReference type="PANTHER" id="PTHR21600">
    <property type="entry name" value="MITOCHONDRIAL RNA PSEUDOURIDINE SYNTHASE"/>
    <property type="match status" value="1"/>
</dbReference>
<dbReference type="EMBL" id="LT598454">
    <property type="protein sequence ID" value="SCU85949.1"/>
    <property type="molecule type" value="Genomic_DNA"/>
</dbReference>
<protein>
    <submittedName>
        <fullName evidence="2">LADA_0D11056g1_1</fullName>
    </submittedName>
</protein>
<dbReference type="InterPro" id="IPR006145">
    <property type="entry name" value="PsdUridine_synth_RsuA/RluA"/>
</dbReference>
<evidence type="ECO:0000313" key="3">
    <source>
        <dbReference type="Proteomes" id="UP000190274"/>
    </source>
</evidence>
<dbReference type="GO" id="GO:0005739">
    <property type="term" value="C:mitochondrion"/>
    <property type="evidence" value="ECO:0007669"/>
    <property type="project" value="EnsemblFungi"/>
</dbReference>
<evidence type="ECO:0000259" key="1">
    <source>
        <dbReference type="Pfam" id="PF00849"/>
    </source>
</evidence>
<dbReference type="Pfam" id="PF00849">
    <property type="entry name" value="PseudoU_synth_2"/>
    <property type="match status" value="1"/>
</dbReference>
<proteinExistence type="predicted"/>
<dbReference type="PANTHER" id="PTHR21600:SF42">
    <property type="entry name" value="TRNA PSEUDOURIDINE(31) SYNTHASE"/>
    <property type="match status" value="1"/>
</dbReference>
<dbReference type="SUPFAM" id="SSF55120">
    <property type="entry name" value="Pseudouridine synthase"/>
    <property type="match status" value="1"/>
</dbReference>
<name>A0A1G4J7T1_9SACH</name>
<dbReference type="Proteomes" id="UP000190274">
    <property type="component" value="Chromosome D"/>
</dbReference>